<evidence type="ECO:0000256" key="1">
    <source>
        <dbReference type="ARBA" id="ARBA00007613"/>
    </source>
</evidence>
<dbReference type="HOGENOM" id="CLU_012817_15_0_4"/>
<dbReference type="STRING" id="85643.Tmz1t_4051"/>
<sequence length="455" mass="49892">MRRVAEGLRVHFTACRNRSPMKPTFAVSSSRLPRPAALALVFALTLGSSHAWTQGVPDTPTLGASPQALIEYARQSNPGFAAARAEASAAQERVTPAGALPDPTFEIELMDATNTMSGRSASLLPGQVGETRYRITQPLPGWGKRDLAVKAAEAQATQADAMRDASWAELAAKIETLWLRYYAADRERVLNREGLTLLQSLEELSLARYELGLLPQQAVLRMQREITAQRLALVEVEQRRKGLAAGLNGLLGRAHDAPLAAPANPAPLPEQLEAGALFKAAASANPDVNAAAYGIDVARAERERTYQDRLPDFAVGVRNNRPDEGKASWDVMFEVMIPLQQSSRRAREREAEYMLIAAEARREDARARASGELGTAWSMYAQGRETLRLLEHTLLPQARATRDASRAALASGTVDFDSVIEAERQLIDIRMRQLQTELETRLALTEIRKLTGELN</sequence>
<proteinExistence type="inferred from homology"/>
<dbReference type="eggNOG" id="COG1538">
    <property type="taxonomic scope" value="Bacteria"/>
</dbReference>
<dbReference type="InterPro" id="IPR003423">
    <property type="entry name" value="OMP_efflux"/>
</dbReference>
<dbReference type="SUPFAM" id="SSF56954">
    <property type="entry name" value="Outer membrane efflux proteins (OEP)"/>
    <property type="match status" value="1"/>
</dbReference>
<dbReference type="Gene3D" id="1.20.1600.10">
    <property type="entry name" value="Outer membrane efflux proteins (OEP)"/>
    <property type="match status" value="1"/>
</dbReference>
<keyword evidence="3" id="KW-1185">Reference proteome</keyword>
<dbReference type="Pfam" id="PF02321">
    <property type="entry name" value="OEP"/>
    <property type="match status" value="2"/>
</dbReference>
<protein>
    <submittedName>
        <fullName evidence="2">Outer membrane efflux protein</fullName>
    </submittedName>
</protein>
<accession>C4K9B8</accession>
<reference evidence="3" key="1">
    <citation type="submission" date="2009-05" db="EMBL/GenBank/DDBJ databases">
        <title>Complete sequence of chromosome of Thauera sp. MZ1T.</title>
        <authorList>
            <consortium name="US DOE Joint Genome Institute"/>
            <person name="Lucas S."/>
            <person name="Copeland A."/>
            <person name="Lapidus A."/>
            <person name="Glavina del Rio T."/>
            <person name="Dalin E."/>
            <person name="Tice H."/>
            <person name="Bruce D."/>
            <person name="Goodwin L."/>
            <person name="Pitluck S."/>
            <person name="Sims D."/>
            <person name="Brettin T."/>
            <person name="Detter J.C."/>
            <person name="Han C."/>
            <person name="Larimer F."/>
            <person name="Land M."/>
            <person name="Hauser L."/>
            <person name="Kyrpides N."/>
            <person name="Mikhailova N."/>
            <person name="Sayler G.S."/>
        </authorList>
    </citation>
    <scope>NUCLEOTIDE SEQUENCE [LARGE SCALE GENOMIC DNA]</scope>
    <source>
        <strain evidence="3">MZ1T</strain>
    </source>
</reference>
<evidence type="ECO:0000313" key="3">
    <source>
        <dbReference type="Proteomes" id="UP000002186"/>
    </source>
</evidence>
<dbReference type="EMBL" id="CP001281">
    <property type="protein sequence ID" value="ACR02629.1"/>
    <property type="molecule type" value="Genomic_DNA"/>
</dbReference>
<gene>
    <name evidence="2" type="ordered locus">Tmz1t_4051</name>
</gene>
<reference evidence="2 3" key="2">
    <citation type="journal article" date="2012" name="Stand. Genomic Sci.">
        <title>Complete genome sequence of Thauera aminoaromatica strain MZ1T.</title>
        <authorList>
            <person name="Jiang K."/>
            <person name="Sanseverino J."/>
            <person name="Chauhan A."/>
            <person name="Lucas S."/>
            <person name="Copeland A."/>
            <person name="Lapidus A."/>
            <person name="Del Rio T.G."/>
            <person name="Dalin E."/>
            <person name="Tice H."/>
            <person name="Bruce D."/>
            <person name="Goodwin L."/>
            <person name="Pitluck S."/>
            <person name="Sims D."/>
            <person name="Brettin T."/>
            <person name="Detter J.C."/>
            <person name="Han C."/>
            <person name="Chang Y.J."/>
            <person name="Larimer F."/>
            <person name="Land M."/>
            <person name="Hauser L."/>
            <person name="Kyrpides N.C."/>
            <person name="Mikhailova N."/>
            <person name="Moser S."/>
            <person name="Jegier P."/>
            <person name="Close D."/>
            <person name="Debruyn J.M."/>
            <person name="Wang Y."/>
            <person name="Layton A.C."/>
            <person name="Allen M.S."/>
            <person name="Sayler G.S."/>
        </authorList>
    </citation>
    <scope>NUCLEOTIDE SEQUENCE [LARGE SCALE GENOMIC DNA]</scope>
    <source>
        <strain evidence="2 3">MZ1T</strain>
    </source>
</reference>
<dbReference type="KEGG" id="tmz:Tmz1t_4051"/>
<dbReference type="AlphaFoldDB" id="C4K9B8"/>
<dbReference type="PANTHER" id="PTHR30203:SF24">
    <property type="entry name" value="BLR4935 PROTEIN"/>
    <property type="match status" value="1"/>
</dbReference>
<name>C4K9B8_THASP</name>
<dbReference type="InterPro" id="IPR010131">
    <property type="entry name" value="MdtP/NodT-like"/>
</dbReference>
<dbReference type="GO" id="GO:0015562">
    <property type="term" value="F:efflux transmembrane transporter activity"/>
    <property type="evidence" value="ECO:0007669"/>
    <property type="project" value="InterPro"/>
</dbReference>
<evidence type="ECO:0000313" key="2">
    <source>
        <dbReference type="EMBL" id="ACR02629.1"/>
    </source>
</evidence>
<dbReference type="Proteomes" id="UP000002186">
    <property type="component" value="Chromosome"/>
</dbReference>
<dbReference type="PANTHER" id="PTHR30203">
    <property type="entry name" value="OUTER MEMBRANE CATION EFFLUX PROTEIN"/>
    <property type="match status" value="1"/>
</dbReference>
<organism evidence="2 3">
    <name type="scientific">Thauera aminoaromatica</name>
    <dbReference type="NCBI Taxonomy" id="164330"/>
    <lineage>
        <taxon>Bacteria</taxon>
        <taxon>Pseudomonadati</taxon>
        <taxon>Pseudomonadota</taxon>
        <taxon>Betaproteobacteria</taxon>
        <taxon>Rhodocyclales</taxon>
        <taxon>Zoogloeaceae</taxon>
        <taxon>Thauera</taxon>
    </lineage>
</organism>
<comment type="similarity">
    <text evidence="1">Belongs to the outer membrane factor (OMF) (TC 1.B.17) family.</text>
</comment>